<dbReference type="InterPro" id="IPR002893">
    <property type="entry name" value="Znf_MYND"/>
</dbReference>
<feature type="compositionally biased region" description="Basic and acidic residues" evidence="7">
    <location>
        <begin position="217"/>
        <end position="226"/>
    </location>
</feature>
<dbReference type="Pfam" id="PF01753">
    <property type="entry name" value="zf-MYND"/>
    <property type="match status" value="1"/>
</dbReference>
<keyword evidence="3" id="KW-0862">Zinc</keyword>
<dbReference type="InterPro" id="IPR011032">
    <property type="entry name" value="GroES-like_sf"/>
</dbReference>
<dbReference type="InterPro" id="IPR004170">
    <property type="entry name" value="WWE_dom"/>
</dbReference>
<keyword evidence="2 5" id="KW-0863">Zinc-finger</keyword>
<dbReference type="SUPFAM" id="SSF144232">
    <property type="entry name" value="HIT/MYND zinc finger-like"/>
    <property type="match status" value="1"/>
</dbReference>
<dbReference type="InterPro" id="IPR029071">
    <property type="entry name" value="Ubiquitin-like_domsf"/>
</dbReference>
<gene>
    <name evidence="11" type="ORF">CCMP2556_LOCUS53869</name>
</gene>
<dbReference type="Pfam" id="PF05970">
    <property type="entry name" value="PIF1"/>
    <property type="match status" value="1"/>
</dbReference>
<reference evidence="11 12" key="1">
    <citation type="submission" date="2024-02" db="EMBL/GenBank/DDBJ databases">
        <authorList>
            <person name="Chen Y."/>
            <person name="Shah S."/>
            <person name="Dougan E. K."/>
            <person name="Thang M."/>
            <person name="Chan C."/>
        </authorList>
    </citation>
    <scope>NUCLEOTIDE SEQUENCE [LARGE SCALE GENOMIC DNA]</scope>
</reference>
<dbReference type="SMART" id="SM00678">
    <property type="entry name" value="WWE"/>
    <property type="match status" value="1"/>
</dbReference>
<dbReference type="Gene3D" id="3.90.228.10">
    <property type="match status" value="1"/>
</dbReference>
<accession>A0ABP0SV32</accession>
<dbReference type="SUPFAM" id="SSF49344">
    <property type="entry name" value="CBD9-like"/>
    <property type="match status" value="1"/>
</dbReference>
<comment type="cofactor">
    <cofactor evidence="6">
        <name>Mg(2+)</name>
        <dbReference type="ChEBI" id="CHEBI:18420"/>
    </cofactor>
</comment>
<name>A0ABP0SV32_9DINO</name>
<dbReference type="Pfam" id="PF02825">
    <property type="entry name" value="WWE"/>
    <property type="match status" value="1"/>
</dbReference>
<dbReference type="InterPro" id="IPR018123">
    <property type="entry name" value="WWE-dom_subgr"/>
</dbReference>
<dbReference type="PANTHER" id="PTHR43401">
    <property type="entry name" value="L-THREONINE 3-DEHYDROGENASE"/>
    <property type="match status" value="1"/>
</dbReference>
<evidence type="ECO:0000256" key="2">
    <source>
        <dbReference type="ARBA" id="ARBA00022771"/>
    </source>
</evidence>
<evidence type="ECO:0000313" key="11">
    <source>
        <dbReference type="EMBL" id="CAK9116223.1"/>
    </source>
</evidence>
<evidence type="ECO:0000256" key="1">
    <source>
        <dbReference type="ARBA" id="ARBA00022723"/>
    </source>
</evidence>
<feature type="region of interest" description="Disordered" evidence="7">
    <location>
        <begin position="608"/>
        <end position="636"/>
    </location>
</feature>
<evidence type="ECO:0000256" key="3">
    <source>
        <dbReference type="ARBA" id="ARBA00022833"/>
    </source>
</evidence>
<keyword evidence="6" id="KW-0233">DNA recombination</keyword>
<feature type="region of interest" description="Disordered" evidence="7">
    <location>
        <begin position="876"/>
        <end position="899"/>
    </location>
</feature>
<dbReference type="InterPro" id="IPR013154">
    <property type="entry name" value="ADH-like_N"/>
</dbReference>
<keyword evidence="6" id="KW-0547">Nucleotide-binding</keyword>
<dbReference type="SUPFAM" id="SSF117839">
    <property type="entry name" value="WWE domain"/>
    <property type="match status" value="1"/>
</dbReference>
<organism evidence="11 12">
    <name type="scientific">Durusdinium trenchii</name>
    <dbReference type="NCBI Taxonomy" id="1381693"/>
    <lineage>
        <taxon>Eukaryota</taxon>
        <taxon>Sar</taxon>
        <taxon>Alveolata</taxon>
        <taxon>Dinophyceae</taxon>
        <taxon>Suessiales</taxon>
        <taxon>Symbiodiniaceae</taxon>
        <taxon>Durusdinium</taxon>
    </lineage>
</organism>
<keyword evidence="12" id="KW-1185">Reference proteome</keyword>
<keyword evidence="6" id="KW-0234">DNA repair</keyword>
<dbReference type="Pfam" id="PF00644">
    <property type="entry name" value="PARP"/>
    <property type="match status" value="1"/>
</dbReference>
<dbReference type="PROSITE" id="PS50918">
    <property type="entry name" value="WWE"/>
    <property type="match status" value="1"/>
</dbReference>
<dbReference type="Gene3D" id="3.40.50.300">
    <property type="entry name" value="P-loop containing nucleotide triphosphate hydrolases"/>
    <property type="match status" value="1"/>
</dbReference>
<dbReference type="Pfam" id="PF00107">
    <property type="entry name" value="ADH_zinc_N"/>
    <property type="match status" value="1"/>
</dbReference>
<keyword evidence="4" id="KW-0560">Oxidoreductase</keyword>
<dbReference type="SUPFAM" id="SSF50129">
    <property type="entry name" value="GroES-like"/>
    <property type="match status" value="1"/>
</dbReference>
<proteinExistence type="inferred from homology"/>
<dbReference type="Gene3D" id="3.30.720.50">
    <property type="match status" value="1"/>
</dbReference>
<evidence type="ECO:0000259" key="10">
    <source>
        <dbReference type="PROSITE" id="PS50918"/>
    </source>
</evidence>
<dbReference type="InterPro" id="IPR027417">
    <property type="entry name" value="P-loop_NTPase"/>
</dbReference>
<dbReference type="InterPro" id="IPR036188">
    <property type="entry name" value="FAD/NAD-bd_sf"/>
</dbReference>
<dbReference type="Gene3D" id="3.50.50.60">
    <property type="entry name" value="FAD/NAD(P)-binding domain"/>
    <property type="match status" value="1"/>
</dbReference>
<sequence length="2326" mass="259057">MASQQCAHCGQSDYLKRCSLCREVFYCGRDCQKRDLRRHRQQDGCISNHCAVKWSPPTELREISCKWKGDTFKVKVEFEATVADLKKHIFAKHKELPVDQQMLFYSENVLDGQTPIKDLDIKEGEPLTVRLHTAPSGDGATKSSEDVDAVKGASKSSAMTAMAPSKAEPGAAGHSKRERKSRAARENQRLRQDLTRKEDEAAQFARRNDDLQSQLTQREKENEQLREQLDKQKCVTKRLEKKNIAVKDLLNHVQLQAHEAHDELRLKGQRITRLENENAYMKKRIEDLLHQRNMIEGLLHQRKVVQNGNSSEGEWCEWQFEEDGGHWVPFLADASKLLMEDFLNGSEECYIDMGGRLYTISFKEMSQMNTVTQKLRRIRCCFPLPSHWELKDEDTCDVHPWKVVQKVEDQQTLSDLQDLLNQSLLRHDGTACNCLHGSSRFQLKEAFQIKNLILWRRFQRFGQSIREKHRLEGITPEVIQPPVGNALTEFAKKIQVDESVNDRLLFHGTRTFALAEQIAKEGFDSRIANSNGLYGKGSYFASQTCKSAQYATESGMTAKASPNMLGTMLVARGPDDTGALYFAFAFTVTASAWPGKGEDFFLKKENVPGSGSKVQKLRPRRRKKSQPGEVGEIEQRKGVESRRVAFSVTSVQVGEDTFQEVDFEDEQLTSFRSWDQKHDETFDGPLGVPLPPGSATAWDIRLTPAGERKLRATVREAPARLRPGTEYTIRIEATPDRILFSRIGATASLRRNWYLQRRARPKCPQFSNCPVPKYLAENSEANARLTQLYFRAWTLNGAEESENVPFLGHLLGKHESWEDSLRNWLQRLPCAETKRNVGNFLSVYRVRPHAEADGNSDDDGADEPIVLTTAQLPGALRTQLPAQRRKKNSAQNDEQGNRAEEAIQQADTLWCTPIPTQPPTPKQSATYEVICCAAARKAARAKPATTQHGLLAIEERSAAVFCAPTHIRDAVRTWSAQLAETAACNPEQESFCAKVAARVLQELEDSQLEPSVPHSKPLRWVLHGGPGTGKSHTLKLIRKELFETTLGWTHGIHFQVVSFQAVMAELLEGDTIHHALGLNWAGEREQSHLRTLLRTQQTLQWRWLILDEFSMVSAELLAQLEQRCREIMRDLSLAKFRDDGVVEAFGGLNVILAGDLYQRTKQSTGLHGQTLLWGGPAVGTQGVTELVRCERTADTWLTEVQEQLRYGELSQDNHAFLHGHGTSVPGSWTKGAPACCRSLCGALVGKSPEEIRQRECGTCRKERASRHLVACDKDPRLRGEKEGSSELVDFVEAVAWPGARPDAAASPYHAFAAAAPHILKKPEQWPGAPSSSSTVRLLWDEQALYVCWELHGKVASPVQLKENPTLQGPLKGLPAEQCSLLFDERVECFLWQPTEGGNPSDTYYAFEINHDGKALTNRARFGGIFGFDWDSSDAFSVWTDELPLATEADPSSASCFASRVVIAEFRWKALGFDITSEIRIGLHRAQHPAHLKTRDMDKKEMDALLNEMIWSSWVDPHDAVVNFHRPEMFGKLILKSGHEDESFAAARLLGSKVLRVLRSPKLLLDDCPPGSLLIRVKYASLCGSDFPFFRRRPSSSLGSLYWDRDGFCGHEAIGVVLDSRSDRFAIGDAVLALPSSYFKAHASSRAEWFDENVHNVLLENMPVRGGFAEIFTSHELYAYKISECVPRMLLAQALGSLLCMLRRLGSLIGQTVVILGQGQNGLMTTRLLSQMCLRHLIAVEPLEFRRRQARRFGAGRAVAPGEALTAVKAVAPKGADLVLEMVGHNQETINEALDLVRSGGTVVAFGVPDDPVYNFHYGKFFRKNVTLMASVFPDPGVDFPAAVELLETGRFDTEGIITHTFPLVEIQKAFTLATEYQDDVIKDAIIIGAGVIGNSIALELSRNGWRTLNIDKLRGSGQGSTGYSSGICRMMYSLLDSVKFAWEGYTYFENWEDHIGLKDPPGGLARLRRCGALVLRSPQSQLFLERVVASHEAVGLPFEHWSSEEIQQRLAFDMQRYGPQVRIDDESFGEPTGAPLGDGVYFPTTGYVSDPMLAACNLQAAAEATGNAQFSFGQTVTEILQRNGRVAGVRCGTEELEAPVVVNVAGPHSSQITGMALGEKHDMTISTRPMRQEVAYVASPPEVSWDDGGEGLVCTDMDAGVYFRPEVGGKILVGSVEPSCDENFHIYPSDPEAVYPGRELASLTDQWTNQVYRLALRIPTLPLPEAGNVQGCAACYDVTEDWVPIYDKSALPGFYMAIGTSGNQFKNAGVAGRLMRELIEAGESGLDTDAKPLDFQMKRIPCGGSISSSTFSRKRELLQTSGSVLG</sequence>
<dbReference type="Pfam" id="PF00240">
    <property type="entry name" value="ubiquitin"/>
    <property type="match status" value="1"/>
</dbReference>
<keyword evidence="1" id="KW-0479">Metal-binding</keyword>
<dbReference type="Gene3D" id="3.90.180.10">
    <property type="entry name" value="Medium-chain alcohol dehydrogenases, catalytic domain"/>
    <property type="match status" value="1"/>
</dbReference>
<dbReference type="EMBL" id="CAXAMN010028350">
    <property type="protein sequence ID" value="CAK9116223.1"/>
    <property type="molecule type" value="Genomic_DNA"/>
</dbReference>
<comment type="similarity">
    <text evidence="6">Belongs to the helicase family.</text>
</comment>
<evidence type="ECO:0000256" key="5">
    <source>
        <dbReference type="PROSITE-ProRule" id="PRU00134"/>
    </source>
</evidence>
<dbReference type="SUPFAM" id="SSF52540">
    <property type="entry name" value="P-loop containing nucleoside triphosphate hydrolases"/>
    <property type="match status" value="1"/>
</dbReference>
<dbReference type="SUPFAM" id="SSF56399">
    <property type="entry name" value="ADP-ribosylation"/>
    <property type="match status" value="1"/>
</dbReference>
<keyword evidence="6" id="KW-0378">Hydrolase</keyword>
<dbReference type="SUPFAM" id="SSF51905">
    <property type="entry name" value="FAD/NAD(P)-binding domain"/>
    <property type="match status" value="1"/>
</dbReference>
<evidence type="ECO:0000259" key="8">
    <source>
        <dbReference type="PROSITE" id="PS50053"/>
    </source>
</evidence>
<evidence type="ECO:0000256" key="7">
    <source>
        <dbReference type="SAM" id="MobiDB-lite"/>
    </source>
</evidence>
<dbReference type="Gene3D" id="3.40.50.720">
    <property type="entry name" value="NAD(P)-binding Rossmann-like Domain"/>
    <property type="match status" value="1"/>
</dbReference>
<dbReference type="Pfam" id="PF08240">
    <property type="entry name" value="ADH_N"/>
    <property type="match status" value="1"/>
</dbReference>
<dbReference type="InterPro" id="IPR006076">
    <property type="entry name" value="FAD-dep_OxRdtase"/>
</dbReference>
<dbReference type="Gene3D" id="2.60.40.1190">
    <property type="match status" value="1"/>
</dbReference>
<feature type="compositionally biased region" description="Basic residues" evidence="7">
    <location>
        <begin position="615"/>
        <end position="625"/>
    </location>
</feature>
<feature type="domain" description="WWE" evidence="10">
    <location>
        <begin position="304"/>
        <end position="380"/>
    </location>
</feature>
<dbReference type="InterPro" id="IPR037197">
    <property type="entry name" value="WWE_dom_sf"/>
</dbReference>
<dbReference type="InterPro" id="IPR012317">
    <property type="entry name" value="Poly(ADP-ribose)pol_cat_dom"/>
</dbReference>
<keyword evidence="6" id="KW-0227">DNA damage</keyword>
<dbReference type="Gene3D" id="3.10.20.90">
    <property type="entry name" value="Phosphatidylinositol 3-kinase Catalytic Subunit, Chain A, domain 1"/>
    <property type="match status" value="1"/>
</dbReference>
<dbReference type="Proteomes" id="UP001642484">
    <property type="component" value="Unassembled WGS sequence"/>
</dbReference>
<dbReference type="PROSITE" id="PS50865">
    <property type="entry name" value="ZF_MYND_2"/>
    <property type="match status" value="1"/>
</dbReference>
<feature type="compositionally biased region" description="Basic and acidic residues" evidence="7">
    <location>
        <begin position="181"/>
        <end position="210"/>
    </location>
</feature>
<dbReference type="PANTHER" id="PTHR43401:SF2">
    <property type="entry name" value="L-THREONINE 3-DEHYDROGENASE"/>
    <property type="match status" value="1"/>
</dbReference>
<dbReference type="InterPro" id="IPR013149">
    <property type="entry name" value="ADH-like_C"/>
</dbReference>
<protein>
    <recommendedName>
        <fullName evidence="6">ATP-dependent DNA helicase</fullName>
        <ecNumber evidence="6">5.6.2.3</ecNumber>
    </recommendedName>
</protein>
<feature type="domain" description="Ubiquitin-like" evidence="8">
    <location>
        <begin position="68"/>
        <end position="129"/>
    </location>
</feature>
<dbReference type="InterPro" id="IPR036291">
    <property type="entry name" value="NAD(P)-bd_dom_sf"/>
</dbReference>
<comment type="catalytic activity">
    <reaction evidence="6">
        <text>ATP + H2O = ADP + phosphate + H(+)</text>
        <dbReference type="Rhea" id="RHEA:13065"/>
        <dbReference type="ChEBI" id="CHEBI:15377"/>
        <dbReference type="ChEBI" id="CHEBI:15378"/>
        <dbReference type="ChEBI" id="CHEBI:30616"/>
        <dbReference type="ChEBI" id="CHEBI:43474"/>
        <dbReference type="ChEBI" id="CHEBI:456216"/>
        <dbReference type="EC" id="5.6.2.3"/>
    </reaction>
</comment>
<evidence type="ECO:0000313" key="12">
    <source>
        <dbReference type="Proteomes" id="UP001642484"/>
    </source>
</evidence>
<dbReference type="Gene3D" id="6.10.140.2220">
    <property type="match status" value="1"/>
</dbReference>
<keyword evidence="6" id="KW-0347">Helicase</keyword>
<dbReference type="InterPro" id="IPR010285">
    <property type="entry name" value="DNA_helicase_pif1-like_DEAD"/>
</dbReference>
<feature type="domain" description="MYND-type" evidence="9">
    <location>
        <begin position="6"/>
        <end position="45"/>
    </location>
</feature>
<dbReference type="SMART" id="SM00213">
    <property type="entry name" value="UBQ"/>
    <property type="match status" value="1"/>
</dbReference>
<dbReference type="PROSITE" id="PS50053">
    <property type="entry name" value="UBIQUITIN_2"/>
    <property type="match status" value="1"/>
</dbReference>
<evidence type="ECO:0000256" key="6">
    <source>
        <dbReference type="RuleBase" id="RU363044"/>
    </source>
</evidence>
<dbReference type="Gene3D" id="3.30.9.10">
    <property type="entry name" value="D-Amino Acid Oxidase, subunit A, domain 2"/>
    <property type="match status" value="1"/>
</dbReference>
<dbReference type="Pfam" id="PF01266">
    <property type="entry name" value="DAO"/>
    <property type="match status" value="1"/>
</dbReference>
<dbReference type="InterPro" id="IPR000626">
    <property type="entry name" value="Ubiquitin-like_dom"/>
</dbReference>
<keyword evidence="6" id="KW-0067">ATP-binding</keyword>
<dbReference type="InterPro" id="IPR050129">
    <property type="entry name" value="Zn_alcohol_dh"/>
</dbReference>
<dbReference type="SUPFAM" id="SSF51735">
    <property type="entry name" value="NAD(P)-binding Rossmann-fold domains"/>
    <property type="match status" value="1"/>
</dbReference>
<comment type="caution">
    <text evidence="11">The sequence shown here is derived from an EMBL/GenBank/DDBJ whole genome shotgun (WGS) entry which is preliminary data.</text>
</comment>
<dbReference type="EC" id="5.6.2.3" evidence="6"/>
<feature type="region of interest" description="Disordered" evidence="7">
    <location>
        <begin position="131"/>
        <end position="226"/>
    </location>
</feature>
<evidence type="ECO:0000256" key="4">
    <source>
        <dbReference type="ARBA" id="ARBA00023002"/>
    </source>
</evidence>
<evidence type="ECO:0000259" key="9">
    <source>
        <dbReference type="PROSITE" id="PS50865"/>
    </source>
</evidence>
<dbReference type="SUPFAM" id="SSF54236">
    <property type="entry name" value="Ubiquitin-like"/>
    <property type="match status" value="1"/>
</dbReference>